<dbReference type="AntiFam" id="ANF00027">
    <property type="entry name" value="Antisense to SAM riboswitch"/>
</dbReference>
<keyword evidence="2" id="KW-1185">Reference proteome</keyword>
<organism evidence="1 2">
    <name type="scientific">Kocuria palustris PEL</name>
    <dbReference type="NCBI Taxonomy" id="1236550"/>
    <lineage>
        <taxon>Bacteria</taxon>
        <taxon>Bacillati</taxon>
        <taxon>Actinomycetota</taxon>
        <taxon>Actinomycetes</taxon>
        <taxon>Micrococcales</taxon>
        <taxon>Micrococcaceae</taxon>
        <taxon>Kocuria</taxon>
    </lineage>
</organism>
<gene>
    <name evidence="1" type="ORF">C884_00578</name>
</gene>
<proteinExistence type="predicted"/>
<evidence type="ECO:0000313" key="1">
    <source>
        <dbReference type="EMBL" id="EME36287.1"/>
    </source>
</evidence>
<comment type="caution">
    <text evidence="1">The sequence shown here is derived from an EMBL/GenBank/DDBJ whole genome shotgun (WGS) entry which is preliminary data.</text>
</comment>
<protein>
    <submittedName>
        <fullName evidence="1">Uncharacterized protein</fullName>
    </submittedName>
</protein>
<dbReference type="AlphaFoldDB" id="M2WCU5"/>
<evidence type="ECO:0000313" key="2">
    <source>
        <dbReference type="Proteomes" id="UP000009877"/>
    </source>
</evidence>
<reference evidence="1 2" key="1">
    <citation type="journal article" date="2014" name="Genome Announc.">
        <title>Draft Genome Sequence of Kocuria palustris PEL.</title>
        <authorList>
            <person name="Sharma G."/>
            <person name="Khatri I."/>
            <person name="Subramanian S."/>
        </authorList>
    </citation>
    <scope>NUCLEOTIDE SEQUENCE [LARGE SCALE GENOMIC DNA]</scope>
    <source>
        <strain evidence="1 2">PEL</strain>
    </source>
</reference>
<accession>M2WCU5</accession>
<dbReference type="Proteomes" id="UP000009877">
    <property type="component" value="Unassembled WGS sequence"/>
</dbReference>
<dbReference type="EMBL" id="ANHZ02000016">
    <property type="protein sequence ID" value="EME36287.1"/>
    <property type="molecule type" value="Genomic_DNA"/>
</dbReference>
<name>M2WCU5_9MICC</name>
<sequence length="57" mass="5890">MTRACRDACATGPVLTQGTPPRKEGCRPASWGLSLALVTCLPFSDERGSGANPRAAS</sequence>